<keyword evidence="1" id="KW-1133">Transmembrane helix</keyword>
<feature type="transmembrane region" description="Helical" evidence="1">
    <location>
        <begin position="150"/>
        <end position="174"/>
    </location>
</feature>
<keyword evidence="1" id="KW-0472">Membrane</keyword>
<feature type="transmembrane region" description="Helical" evidence="1">
    <location>
        <begin position="89"/>
        <end position="111"/>
    </location>
</feature>
<evidence type="ECO:0000256" key="1">
    <source>
        <dbReference type="SAM" id="Phobius"/>
    </source>
</evidence>
<feature type="transmembrane region" description="Helical" evidence="1">
    <location>
        <begin position="117"/>
        <end position="138"/>
    </location>
</feature>
<feature type="transmembrane region" description="Helical" evidence="1">
    <location>
        <begin position="20"/>
        <end position="41"/>
    </location>
</feature>
<sequence length="175" mass="19305">MIRISGAAKQLSQLADDLLASGYVDLYLFLSIVFLILFTRLLGIPEAFSIALFSTTSMPAMYSFMYYYRKPAIGFFVKPKNHRIIEIRVAYKSLAAILTSFVTGFIVFAALSGSTDIIVYTLAFLVTSIMRIVLYLLLPVLARHVDVESPVIAMLTSLAIALTALAFLIAAIHIL</sequence>
<proteinExistence type="predicted"/>
<dbReference type="EMBL" id="DSEU01000060">
    <property type="protein sequence ID" value="HEM67662.1"/>
    <property type="molecule type" value="Genomic_DNA"/>
</dbReference>
<dbReference type="AlphaFoldDB" id="A0A7J2U636"/>
<organism evidence="2">
    <name type="scientific">Ignisphaera aggregans</name>
    <dbReference type="NCBI Taxonomy" id="334771"/>
    <lineage>
        <taxon>Archaea</taxon>
        <taxon>Thermoproteota</taxon>
        <taxon>Thermoprotei</taxon>
        <taxon>Desulfurococcales</taxon>
        <taxon>Desulfurococcaceae</taxon>
        <taxon>Ignisphaera</taxon>
    </lineage>
</organism>
<protein>
    <submittedName>
        <fullName evidence="2">Uncharacterized protein</fullName>
    </submittedName>
</protein>
<accession>A0A7J2U636</accession>
<gene>
    <name evidence="2" type="ORF">ENO26_08920</name>
</gene>
<evidence type="ECO:0000313" key="2">
    <source>
        <dbReference type="EMBL" id="HEM67662.1"/>
    </source>
</evidence>
<reference evidence="2" key="1">
    <citation type="journal article" date="2020" name="mSystems">
        <title>Genome- and Community-Level Interaction Insights into Carbon Utilization and Element Cycling Functions of Hydrothermarchaeota in Hydrothermal Sediment.</title>
        <authorList>
            <person name="Zhou Z."/>
            <person name="Liu Y."/>
            <person name="Xu W."/>
            <person name="Pan J."/>
            <person name="Luo Z.H."/>
            <person name="Li M."/>
        </authorList>
    </citation>
    <scope>NUCLEOTIDE SEQUENCE [LARGE SCALE GENOMIC DNA]</scope>
    <source>
        <strain evidence="2">SpSt-125</strain>
    </source>
</reference>
<name>A0A7J2U636_9CREN</name>
<feature type="transmembrane region" description="Helical" evidence="1">
    <location>
        <begin position="47"/>
        <end position="68"/>
    </location>
</feature>
<keyword evidence="1" id="KW-0812">Transmembrane</keyword>
<comment type="caution">
    <text evidence="2">The sequence shown here is derived from an EMBL/GenBank/DDBJ whole genome shotgun (WGS) entry which is preliminary data.</text>
</comment>